<dbReference type="Pfam" id="PF14065">
    <property type="entry name" value="Pvc16_N"/>
    <property type="match status" value="1"/>
</dbReference>
<organism evidence="2 3">
    <name type="scientific">Zoogloea dura</name>
    <dbReference type="NCBI Taxonomy" id="2728840"/>
    <lineage>
        <taxon>Bacteria</taxon>
        <taxon>Pseudomonadati</taxon>
        <taxon>Pseudomonadota</taxon>
        <taxon>Betaproteobacteria</taxon>
        <taxon>Rhodocyclales</taxon>
        <taxon>Zoogloeaceae</taxon>
        <taxon>Zoogloea</taxon>
    </lineage>
</organism>
<keyword evidence="3" id="KW-1185">Reference proteome</keyword>
<dbReference type="InterPro" id="IPR025351">
    <property type="entry name" value="Pvc16_N"/>
</dbReference>
<comment type="caution">
    <text evidence="2">The sequence shown here is derived from an EMBL/GenBank/DDBJ whole genome shotgun (WGS) entry which is preliminary data.</text>
</comment>
<name>A0A848G3L3_9RHOO</name>
<proteinExistence type="predicted"/>
<feature type="domain" description="Pvc16 N-terminal" evidence="1">
    <location>
        <begin position="9"/>
        <end position="180"/>
    </location>
</feature>
<gene>
    <name evidence="2" type="ORF">HHL15_04680</name>
</gene>
<sequence length="189" mass="21163">MIDVSLKFLIDELNGYLQRRLDSSFGQAALGALVDDKGTWTISEDSLRMCLFQIEEERITRAPVPQQTLVDGRHVTLRPPLTINLVVLIAARFSQYHEGLRMLALVLTHFQAHSLFTPATHPGLPAGVDRLSVELVNYGPEQANQMWACLGARHLPSVVYRVRMLILQDSEPDQVAMPVTHISTRTGPR</sequence>
<dbReference type="AlphaFoldDB" id="A0A848G3L3"/>
<reference evidence="2 3" key="1">
    <citation type="submission" date="2020-04" db="EMBL/GenBank/DDBJ databases">
        <title>Zoogloea sp. G-4-1-14 isolated from soil.</title>
        <authorList>
            <person name="Dahal R.H."/>
        </authorList>
    </citation>
    <scope>NUCLEOTIDE SEQUENCE [LARGE SCALE GENOMIC DNA]</scope>
    <source>
        <strain evidence="2 3">G-4-1-14</strain>
    </source>
</reference>
<dbReference type="EMBL" id="JABBGA010000003">
    <property type="protein sequence ID" value="NML25023.1"/>
    <property type="molecule type" value="Genomic_DNA"/>
</dbReference>
<dbReference type="Proteomes" id="UP000580043">
    <property type="component" value="Unassembled WGS sequence"/>
</dbReference>
<evidence type="ECO:0000313" key="2">
    <source>
        <dbReference type="EMBL" id="NML25023.1"/>
    </source>
</evidence>
<accession>A0A848G3L3</accession>
<evidence type="ECO:0000313" key="3">
    <source>
        <dbReference type="Proteomes" id="UP000580043"/>
    </source>
</evidence>
<dbReference type="RefSeq" id="WP_169144676.1">
    <property type="nucleotide sequence ID" value="NZ_JABBGA010000003.1"/>
</dbReference>
<protein>
    <submittedName>
        <fullName evidence="2">DUF4255 domain-containing protein</fullName>
    </submittedName>
</protein>
<evidence type="ECO:0000259" key="1">
    <source>
        <dbReference type="Pfam" id="PF14065"/>
    </source>
</evidence>